<gene>
    <name evidence="6" type="primary">potD</name>
    <name evidence="6" type="ORF">GCM10022223_38130</name>
</gene>
<comment type="subcellular location">
    <subcellularLocation>
        <location evidence="1">Periplasm</location>
    </subcellularLocation>
</comment>
<evidence type="ECO:0000256" key="4">
    <source>
        <dbReference type="ARBA" id="ARBA00022764"/>
    </source>
</evidence>
<dbReference type="Pfam" id="PF13416">
    <property type="entry name" value="SBP_bac_8"/>
    <property type="match status" value="1"/>
</dbReference>
<proteinExistence type="predicted"/>
<name>A0ABP6ZRB5_9ACTN</name>
<dbReference type="Proteomes" id="UP001501074">
    <property type="component" value="Unassembled WGS sequence"/>
</dbReference>
<feature type="signal peptide" evidence="5">
    <location>
        <begin position="1"/>
        <end position="20"/>
    </location>
</feature>
<dbReference type="PRINTS" id="PR00909">
    <property type="entry name" value="SPERMDNBNDNG"/>
</dbReference>
<dbReference type="InterPro" id="IPR006059">
    <property type="entry name" value="SBP"/>
</dbReference>
<keyword evidence="3 5" id="KW-0732">Signal</keyword>
<accession>A0ABP6ZRB5</accession>
<evidence type="ECO:0000256" key="5">
    <source>
        <dbReference type="SAM" id="SignalP"/>
    </source>
</evidence>
<keyword evidence="7" id="KW-1185">Reference proteome</keyword>
<comment type="caution">
    <text evidence="6">The sequence shown here is derived from an EMBL/GenBank/DDBJ whole genome shotgun (WGS) entry which is preliminary data.</text>
</comment>
<keyword evidence="2" id="KW-0813">Transport</keyword>
<dbReference type="Gene3D" id="3.40.190.10">
    <property type="entry name" value="Periplasmic binding protein-like II"/>
    <property type="match status" value="2"/>
</dbReference>
<dbReference type="CDD" id="cd13590">
    <property type="entry name" value="PBP2_PotD_PotF_like"/>
    <property type="match status" value="1"/>
</dbReference>
<reference evidence="7" key="1">
    <citation type="journal article" date="2019" name="Int. J. Syst. Evol. Microbiol.">
        <title>The Global Catalogue of Microorganisms (GCM) 10K type strain sequencing project: providing services to taxonomists for standard genome sequencing and annotation.</title>
        <authorList>
            <consortium name="The Broad Institute Genomics Platform"/>
            <consortium name="The Broad Institute Genome Sequencing Center for Infectious Disease"/>
            <person name="Wu L."/>
            <person name="Ma J."/>
        </authorList>
    </citation>
    <scope>NUCLEOTIDE SEQUENCE [LARGE SCALE GENOMIC DNA]</scope>
    <source>
        <strain evidence="7">JCM 16902</strain>
    </source>
</reference>
<keyword evidence="4" id="KW-0574">Periplasm</keyword>
<sequence>MKTKALLAAGLAATSVLALGACGSSSSGSTASSGSKSSDSGGNQTLAIYAWAGEIPDSVIDGFEKETGIKVTVDTFDSNETMIAKLATGKSGYDIVEPSQYAVQLMVQRNLLDTIDKSKLEGFDNLNTKFVNPSFDADNAHSLPWAWGTTGILYNEKCTGGEITSWSDLWDSKYKGKIYMLNNMLSAYIAGLQVQGLSATTTSQADIEKATTKLLEQKPLLAGYNSDNYADLVGSGDACIAEAYSGTTAAKAVQANQDVHFIMPSEGGTLWTDSFSIVNGTKNQTAAYQWLNYTLKPEVAALLTDDGSLATANSAALDQIKNEDLAKSPAVYPSDAQLAKAEFIVDPGEALTYYQDGWTKVSAS</sequence>
<dbReference type="PANTHER" id="PTHR30222:SF17">
    <property type="entry name" value="SPERMIDINE_PUTRESCINE-BINDING PERIPLASMIC PROTEIN"/>
    <property type="match status" value="1"/>
</dbReference>
<dbReference type="PANTHER" id="PTHR30222">
    <property type="entry name" value="SPERMIDINE/PUTRESCINE-BINDING PERIPLASMIC PROTEIN"/>
    <property type="match status" value="1"/>
</dbReference>
<dbReference type="RefSeq" id="WP_231482325.1">
    <property type="nucleotide sequence ID" value="NZ_BAAAZO010000006.1"/>
</dbReference>
<evidence type="ECO:0000313" key="6">
    <source>
        <dbReference type="EMBL" id="GAA3617808.1"/>
    </source>
</evidence>
<evidence type="ECO:0000256" key="1">
    <source>
        <dbReference type="ARBA" id="ARBA00004418"/>
    </source>
</evidence>
<evidence type="ECO:0000256" key="3">
    <source>
        <dbReference type="ARBA" id="ARBA00022729"/>
    </source>
</evidence>
<dbReference type="InterPro" id="IPR001188">
    <property type="entry name" value="Sperm_putr-bd"/>
</dbReference>
<dbReference type="EMBL" id="BAAAZO010000006">
    <property type="protein sequence ID" value="GAA3617808.1"/>
    <property type="molecule type" value="Genomic_DNA"/>
</dbReference>
<evidence type="ECO:0000256" key="2">
    <source>
        <dbReference type="ARBA" id="ARBA00022448"/>
    </source>
</evidence>
<dbReference type="SUPFAM" id="SSF53850">
    <property type="entry name" value="Periplasmic binding protein-like II"/>
    <property type="match status" value="1"/>
</dbReference>
<organism evidence="6 7">
    <name type="scientific">Kineosporia mesophila</name>
    <dbReference type="NCBI Taxonomy" id="566012"/>
    <lineage>
        <taxon>Bacteria</taxon>
        <taxon>Bacillati</taxon>
        <taxon>Actinomycetota</taxon>
        <taxon>Actinomycetes</taxon>
        <taxon>Kineosporiales</taxon>
        <taxon>Kineosporiaceae</taxon>
        <taxon>Kineosporia</taxon>
    </lineage>
</organism>
<protein>
    <submittedName>
        <fullName evidence="6">Spermidine/putrescine ABC transporter substrate-binding protein PotD</fullName>
    </submittedName>
</protein>
<feature type="chain" id="PRO_5045589045" evidence="5">
    <location>
        <begin position="21"/>
        <end position="364"/>
    </location>
</feature>
<dbReference type="PROSITE" id="PS51257">
    <property type="entry name" value="PROKAR_LIPOPROTEIN"/>
    <property type="match status" value="1"/>
</dbReference>
<evidence type="ECO:0000313" key="7">
    <source>
        <dbReference type="Proteomes" id="UP001501074"/>
    </source>
</evidence>
<dbReference type="PIRSF" id="PIRSF019574">
    <property type="entry name" value="Periplasmic_polyamine_BP"/>
    <property type="match status" value="1"/>
</dbReference>